<name>A0A1B7SPT6_9ASCO</name>
<dbReference type="AlphaFoldDB" id="A0A1B7SPT6"/>
<gene>
    <name evidence="1" type="ORF">OGATHE_004985</name>
</gene>
<proteinExistence type="predicted"/>
<dbReference type="Proteomes" id="UP000788993">
    <property type="component" value="Unassembled WGS sequence"/>
</dbReference>
<evidence type="ECO:0000313" key="1">
    <source>
        <dbReference type="EMBL" id="KAH3660653.1"/>
    </source>
</evidence>
<reference evidence="1" key="2">
    <citation type="submission" date="2021-01" db="EMBL/GenBank/DDBJ databases">
        <authorList>
            <person name="Schikora-Tamarit M.A."/>
        </authorList>
    </citation>
    <scope>NUCLEOTIDE SEQUENCE</scope>
    <source>
        <strain evidence="1">NCAIM Y.01608</strain>
    </source>
</reference>
<comment type="caution">
    <text evidence="1">The sequence shown here is derived from an EMBL/GenBank/DDBJ whole genome shotgun (WGS) entry which is preliminary data.</text>
</comment>
<keyword evidence="2" id="KW-1185">Reference proteome</keyword>
<reference evidence="1" key="1">
    <citation type="journal article" date="2021" name="Open Biol.">
        <title>Shared evolutionary footprints suggest mitochondrial oxidative damage underlies multiple complex I losses in fungi.</title>
        <authorList>
            <person name="Schikora-Tamarit M.A."/>
            <person name="Marcet-Houben M."/>
            <person name="Nosek J."/>
            <person name="Gabaldon T."/>
        </authorList>
    </citation>
    <scope>NUCLEOTIDE SEQUENCE</scope>
    <source>
        <strain evidence="1">NCAIM Y.01608</strain>
    </source>
</reference>
<sequence length="107" mass="12438">MAPLQQVSRHGGPNKCFGLFQSALECMTSSTTADRTECLPLRQDYIECRKHRLETYKMFIVEKHLNEREDLDRDEVGAPYLKRRDFLTPKTLGLADGEDRPILIHKF</sequence>
<dbReference type="RefSeq" id="XP_018213157.1">
    <property type="nucleotide sequence ID" value="XM_018353590.1"/>
</dbReference>
<accession>A0A1B7SPT6</accession>
<evidence type="ECO:0000313" key="2">
    <source>
        <dbReference type="Proteomes" id="UP000788993"/>
    </source>
</evidence>
<organism evidence="1 2">
    <name type="scientific">Ogataea polymorpha</name>
    <dbReference type="NCBI Taxonomy" id="460523"/>
    <lineage>
        <taxon>Eukaryota</taxon>
        <taxon>Fungi</taxon>
        <taxon>Dikarya</taxon>
        <taxon>Ascomycota</taxon>
        <taxon>Saccharomycotina</taxon>
        <taxon>Pichiomycetes</taxon>
        <taxon>Pichiales</taxon>
        <taxon>Pichiaceae</taxon>
        <taxon>Ogataea</taxon>
    </lineage>
</organism>
<dbReference type="EMBL" id="JAEUBD010001468">
    <property type="protein sequence ID" value="KAH3660653.1"/>
    <property type="molecule type" value="Genomic_DNA"/>
</dbReference>
<protein>
    <submittedName>
        <fullName evidence="1">Uncharacterized protein</fullName>
    </submittedName>
</protein>
<dbReference type="OrthoDB" id="9992197at2759"/>